<dbReference type="InterPro" id="IPR013087">
    <property type="entry name" value="Znf_C2H2_type"/>
</dbReference>
<evidence type="ECO:0000259" key="5">
    <source>
        <dbReference type="PROSITE" id="PS50878"/>
    </source>
</evidence>
<dbReference type="SMART" id="SM00355">
    <property type="entry name" value="ZnF_C2H2"/>
    <property type="match status" value="1"/>
</dbReference>
<evidence type="ECO:0000259" key="4">
    <source>
        <dbReference type="PROSITE" id="PS50157"/>
    </source>
</evidence>
<dbReference type="Pfam" id="PF00078">
    <property type="entry name" value="RVT_1"/>
    <property type="match status" value="1"/>
</dbReference>
<gene>
    <name evidence="6" type="ORF">SNEC2469_LOCUS8669</name>
</gene>
<feature type="region of interest" description="Disordered" evidence="2">
    <location>
        <begin position="490"/>
        <end position="510"/>
    </location>
</feature>
<evidence type="ECO:0000313" key="7">
    <source>
        <dbReference type="Proteomes" id="UP000601435"/>
    </source>
</evidence>
<feature type="compositionally biased region" description="Low complexity" evidence="2">
    <location>
        <begin position="1327"/>
        <end position="1336"/>
    </location>
</feature>
<feature type="region of interest" description="Disordered" evidence="2">
    <location>
        <begin position="127"/>
        <end position="154"/>
    </location>
</feature>
<dbReference type="InterPro" id="IPR036691">
    <property type="entry name" value="Endo/exonu/phosph_ase_sf"/>
</dbReference>
<dbReference type="GO" id="GO:0008270">
    <property type="term" value="F:zinc ion binding"/>
    <property type="evidence" value="ECO:0007669"/>
    <property type="project" value="UniProtKB-KW"/>
</dbReference>
<sequence length="1597" mass="178763">PRHSPDSVFKKSSLGPKSQNHCHSAHFCASSWLRVLLCFTLLQLAHTTVVDARVGSPPLGEPGAYRQEAPNHVEAKQGVVRHHIPPGNFRPKASPKKRSLARAIARASASADNTTIYRGRRVHLHALGSPAGHPSSSMPRSSKQTTRLNPSQRPARKLRIVSWNCGGLSSTLYDEILEWMVEEDRLGRPVDVLCLQETSWRTDQEFLTKERSGSAARWFVVHTGCREKAGVLCMVRKGLVGEDGIRHTVLVQGRALHLRLLLQVPLDLLCLYQVAWNPSKSTLDTDRKVAHLLQQRRSVWKAASKWVAQIPLRHGCVLLGDLNTPLLPEHPFCGPGVVPRREIPQQDQAELQNLIRQMDGRALNTWSRGGAAARTYIPPATGSASQGTQIDYIIVRENLCDQEARKTRPFVAPFVATSGGRHLPLDCQIPAPRPPRRNMHPPSRTAPARAQAMLHEQSIVQQLWQHTEALEGSPCLLDLDTVLREAWDQSAGKATSKREDRQGPGAAPDTATRNLVRQLWLLRAYLRNQASQLQARTRCTPLLAIWQGWRHASRLQAILRELRRRGRRKKVEMVASLVQESNVYQAARRVAPKTQRRRLQLRTSAGALQTHEEEFHDIMTYFKGLYAGPPPAVEILAHPLHLTQSEVTGALHHLAPNKALPSSSAPAVLWKLLAERLAPVITRQFEAIFQPGPIALPRQWCACELVLLPKPGKSLTAVSQLRPICLLPPMAKLLATALANRLRHYAVTYLAQTPVFAYIPSRGLAQALERVVGHCSQVRALLAAQTNSLFARRATGPRRPLLGGMMLSLDITQAYDAVAREDLRAALLDAAVPEGLVSAILAIRGQAHLLVGHGGHRGEVHLLKGLRQGCGLSPVLWAVFSGWLLKQLESQNNLTDFVSRSNTTYADDFIFSWIIDSGSALENAYRQARMVLRFLDSKGLTISPSKTVVILEVRGPQAHNALSKYLVTLKDGVHIRFKIQDRNVDLKVVHQHTYLGAQIGFRKFEQQTAQHRMQLATSQFQRLKPVLRCQSVPCSLRMQLWKACIPPCLAHGLDCTGLPPAEAKQVETLLITQARAVARSYSWLTHESNKQFLQRRRIRHPTEWILQAIKNREAMDAHLGSQIRPGEAQLQWRRMLRGCLQTAKPEHAMTMQSSTVGDPARVPSVRLIPVDKIIHEVFECSECGIRFSTAAALKRHTFLQHFAEEQRLARQQEVKQSAQQANMEHSKSGATEAENPLEMQRQSLADATTELQLMEALAPPGTIGLPSALQLAGVASPNRVRTDQTLMEPDLEQERDEEMIPDRPSKFSRPGSKGQGHKAGRGKGQQHQRQQDRQSGNSFAGTAQQAKDKSQQPDEASTRKELQRLKAQVTMLTALILRHDNQINIARLDTAYIFFLRTDVPGSMAAALYKTGLTWKDLKEKHPEKLESPMRVILMQGLLSSVLSRFEQMIADEEKKMQAIRLGWLSETGNQVMGMKWDVTRKQHVVDPMVKAMEITTVKEALTELMVLCKAPLVVNRFHATRPMAAEYDSPVLPMMLDIGFRVEAADRTWNLFNQLSRSAVWISAGAYMRHDRLQRGPLAQRLALFTETQNQWWNRS</sequence>
<feature type="domain" description="C2H2-type" evidence="4">
    <location>
        <begin position="1178"/>
        <end position="1206"/>
    </location>
</feature>
<dbReference type="PANTHER" id="PTHR19446">
    <property type="entry name" value="REVERSE TRANSCRIPTASES"/>
    <property type="match status" value="1"/>
</dbReference>
<feature type="non-terminal residue" evidence="6">
    <location>
        <position position="1597"/>
    </location>
</feature>
<dbReference type="InterPro" id="IPR005135">
    <property type="entry name" value="Endo/exonuclease/phosphatase"/>
</dbReference>
<organism evidence="6 7">
    <name type="scientific">Symbiodinium necroappetens</name>
    <dbReference type="NCBI Taxonomy" id="1628268"/>
    <lineage>
        <taxon>Eukaryota</taxon>
        <taxon>Sar</taxon>
        <taxon>Alveolata</taxon>
        <taxon>Dinophyceae</taxon>
        <taxon>Suessiales</taxon>
        <taxon>Symbiodiniaceae</taxon>
        <taxon>Symbiodinium</taxon>
    </lineage>
</organism>
<dbReference type="InterPro" id="IPR000477">
    <property type="entry name" value="RT_dom"/>
</dbReference>
<accession>A0A812PK30</accession>
<keyword evidence="1" id="KW-0479">Metal-binding</keyword>
<dbReference type="PROSITE" id="PS50157">
    <property type="entry name" value="ZINC_FINGER_C2H2_2"/>
    <property type="match status" value="1"/>
</dbReference>
<keyword evidence="1" id="KW-0862">Zinc</keyword>
<dbReference type="Gene3D" id="3.60.10.10">
    <property type="entry name" value="Endonuclease/exonuclease/phosphatase"/>
    <property type="match status" value="1"/>
</dbReference>
<dbReference type="Pfam" id="PF03372">
    <property type="entry name" value="Exo_endo_phos"/>
    <property type="match status" value="1"/>
</dbReference>
<comment type="caution">
    <text evidence="6">The sequence shown here is derived from an EMBL/GenBank/DDBJ whole genome shotgun (WGS) entry which is preliminary data.</text>
</comment>
<feature type="region of interest" description="Disordered" evidence="2">
    <location>
        <begin position="1280"/>
        <end position="1361"/>
    </location>
</feature>
<dbReference type="Gene3D" id="3.30.160.60">
    <property type="entry name" value="Classic Zinc Finger"/>
    <property type="match status" value="1"/>
</dbReference>
<feature type="region of interest" description="Disordered" evidence="2">
    <location>
        <begin position="1"/>
        <end position="20"/>
    </location>
</feature>
<protein>
    <recommendedName>
        <fullName evidence="8">LINE-1 reverse transcriptase-like</fullName>
    </recommendedName>
</protein>
<dbReference type="Proteomes" id="UP000601435">
    <property type="component" value="Unassembled WGS sequence"/>
</dbReference>
<reference evidence="6" key="1">
    <citation type="submission" date="2021-02" db="EMBL/GenBank/DDBJ databases">
        <authorList>
            <person name="Dougan E. K."/>
            <person name="Rhodes N."/>
            <person name="Thang M."/>
            <person name="Chan C."/>
        </authorList>
    </citation>
    <scope>NUCLEOTIDE SEQUENCE</scope>
</reference>
<dbReference type="PROSITE" id="PS00028">
    <property type="entry name" value="ZINC_FINGER_C2H2_1"/>
    <property type="match status" value="1"/>
</dbReference>
<dbReference type="PROSITE" id="PS50878">
    <property type="entry name" value="RT_POL"/>
    <property type="match status" value="1"/>
</dbReference>
<dbReference type="EMBL" id="CAJNJA010014224">
    <property type="protein sequence ID" value="CAE7338136.1"/>
    <property type="molecule type" value="Genomic_DNA"/>
</dbReference>
<name>A0A812PK30_9DINO</name>
<evidence type="ECO:0000256" key="3">
    <source>
        <dbReference type="SAM" id="SignalP"/>
    </source>
</evidence>
<dbReference type="OrthoDB" id="433179at2759"/>
<dbReference type="GO" id="GO:0003824">
    <property type="term" value="F:catalytic activity"/>
    <property type="evidence" value="ECO:0007669"/>
    <property type="project" value="InterPro"/>
</dbReference>
<evidence type="ECO:0000313" key="6">
    <source>
        <dbReference type="EMBL" id="CAE7338136.1"/>
    </source>
</evidence>
<feature type="compositionally biased region" description="Basic and acidic residues" evidence="2">
    <location>
        <begin position="1346"/>
        <end position="1361"/>
    </location>
</feature>
<feature type="chain" id="PRO_5032300431" description="LINE-1 reverse transcriptase-like" evidence="3">
    <location>
        <begin position="48"/>
        <end position="1597"/>
    </location>
</feature>
<keyword evidence="1" id="KW-0863">Zinc-finger</keyword>
<feature type="signal peptide" evidence="3">
    <location>
        <begin position="1"/>
        <end position="47"/>
    </location>
</feature>
<feature type="compositionally biased region" description="Polar residues" evidence="2">
    <location>
        <begin position="134"/>
        <end position="152"/>
    </location>
</feature>
<evidence type="ECO:0008006" key="8">
    <source>
        <dbReference type="Google" id="ProtNLM"/>
    </source>
</evidence>
<proteinExistence type="predicted"/>
<keyword evidence="3" id="KW-0732">Signal</keyword>
<feature type="compositionally biased region" description="Basic residues" evidence="2">
    <location>
        <begin position="1315"/>
        <end position="1326"/>
    </location>
</feature>
<evidence type="ECO:0000256" key="2">
    <source>
        <dbReference type="SAM" id="MobiDB-lite"/>
    </source>
</evidence>
<evidence type="ECO:0000256" key="1">
    <source>
        <dbReference type="PROSITE-ProRule" id="PRU00042"/>
    </source>
</evidence>
<feature type="domain" description="Reverse transcriptase" evidence="5">
    <location>
        <begin position="689"/>
        <end position="999"/>
    </location>
</feature>
<keyword evidence="7" id="KW-1185">Reference proteome</keyword>
<dbReference type="SUPFAM" id="SSF56219">
    <property type="entry name" value="DNase I-like"/>
    <property type="match status" value="1"/>
</dbReference>
<feature type="compositionally biased region" description="Polar residues" evidence="2">
    <location>
        <begin position="1214"/>
        <end position="1223"/>
    </location>
</feature>
<feature type="region of interest" description="Disordered" evidence="2">
    <location>
        <begin position="1211"/>
        <end position="1236"/>
    </location>
</feature>